<dbReference type="InterPro" id="IPR000847">
    <property type="entry name" value="LysR_HTH_N"/>
</dbReference>
<keyword evidence="3" id="KW-0238">DNA-binding</keyword>
<evidence type="ECO:0000256" key="1">
    <source>
        <dbReference type="ARBA" id="ARBA00009437"/>
    </source>
</evidence>
<keyword evidence="4" id="KW-0804">Transcription</keyword>
<dbReference type="GO" id="GO:0043565">
    <property type="term" value="F:sequence-specific DNA binding"/>
    <property type="evidence" value="ECO:0007669"/>
    <property type="project" value="TreeGrafter"/>
</dbReference>
<dbReference type="RefSeq" id="WP_099954533.1">
    <property type="nucleotide sequence ID" value="NZ_CP028843.1"/>
</dbReference>
<gene>
    <name evidence="6" type="ORF">DA075_19000</name>
</gene>
<dbReference type="PANTHER" id="PTHR30427">
    <property type="entry name" value="TRANSCRIPTIONAL ACTIVATOR PROTEIN LYSR"/>
    <property type="match status" value="1"/>
</dbReference>
<dbReference type="EMBL" id="CP028843">
    <property type="protein sequence ID" value="AWB22732.1"/>
    <property type="molecule type" value="Genomic_DNA"/>
</dbReference>
<proteinExistence type="inferred from homology"/>
<reference evidence="6 7" key="1">
    <citation type="submission" date="2018-04" db="EMBL/GenBank/DDBJ databases">
        <title>Methylobacterium sp. PR1016A genome.</title>
        <authorList>
            <person name="Park W."/>
        </authorList>
    </citation>
    <scope>NUCLEOTIDE SEQUENCE [LARGE SCALE GENOMIC DNA]</scope>
    <source>
        <strain evidence="6 7">PR1016A</strain>
    </source>
</reference>
<organism evidence="6 7">
    <name type="scientific">Methylobacterium currus</name>
    <dbReference type="NCBI Taxonomy" id="2051553"/>
    <lineage>
        <taxon>Bacteria</taxon>
        <taxon>Pseudomonadati</taxon>
        <taxon>Pseudomonadota</taxon>
        <taxon>Alphaproteobacteria</taxon>
        <taxon>Hyphomicrobiales</taxon>
        <taxon>Methylobacteriaceae</taxon>
        <taxon>Methylobacterium</taxon>
    </lineage>
</organism>
<dbReference type="SUPFAM" id="SSF46785">
    <property type="entry name" value="Winged helix' DNA-binding domain"/>
    <property type="match status" value="1"/>
</dbReference>
<dbReference type="OrthoDB" id="8479870at2"/>
<dbReference type="Pfam" id="PF00126">
    <property type="entry name" value="HTH_1"/>
    <property type="match status" value="1"/>
</dbReference>
<dbReference type="SUPFAM" id="SSF53850">
    <property type="entry name" value="Periplasmic binding protein-like II"/>
    <property type="match status" value="1"/>
</dbReference>
<dbReference type="GO" id="GO:0010628">
    <property type="term" value="P:positive regulation of gene expression"/>
    <property type="evidence" value="ECO:0007669"/>
    <property type="project" value="TreeGrafter"/>
</dbReference>
<protein>
    <submittedName>
        <fullName evidence="6">LysR family transcriptional regulator</fullName>
    </submittedName>
</protein>
<dbReference type="PROSITE" id="PS50931">
    <property type="entry name" value="HTH_LYSR"/>
    <property type="match status" value="1"/>
</dbReference>
<evidence type="ECO:0000256" key="3">
    <source>
        <dbReference type="ARBA" id="ARBA00023125"/>
    </source>
</evidence>
<evidence type="ECO:0000256" key="4">
    <source>
        <dbReference type="ARBA" id="ARBA00023163"/>
    </source>
</evidence>
<keyword evidence="2" id="KW-0805">Transcription regulation</keyword>
<dbReference type="PANTHER" id="PTHR30427:SF1">
    <property type="entry name" value="TRANSCRIPTIONAL ACTIVATOR PROTEIN LYSR"/>
    <property type="match status" value="1"/>
</dbReference>
<evidence type="ECO:0000259" key="5">
    <source>
        <dbReference type="PROSITE" id="PS50931"/>
    </source>
</evidence>
<keyword evidence="7" id="KW-1185">Reference proteome</keyword>
<accession>A0A2R4WMF6</accession>
<comment type="similarity">
    <text evidence="1">Belongs to the LysR transcriptional regulatory family.</text>
</comment>
<dbReference type="Gene3D" id="1.10.10.10">
    <property type="entry name" value="Winged helix-like DNA-binding domain superfamily/Winged helix DNA-binding domain"/>
    <property type="match status" value="1"/>
</dbReference>
<evidence type="ECO:0000313" key="6">
    <source>
        <dbReference type="EMBL" id="AWB22732.1"/>
    </source>
</evidence>
<dbReference type="AlphaFoldDB" id="A0A2R4WMF6"/>
<name>A0A2R4WMF6_9HYPH</name>
<dbReference type="InterPro" id="IPR036388">
    <property type="entry name" value="WH-like_DNA-bd_sf"/>
</dbReference>
<sequence>MLNLRQLQIFRELIQCQTTVSVAQSLGLSQPTVSNAIKHMESQLGFTLFERSGNRLAPTQEAMDIYRDSEPIFKMMLSFSKRLADVRDTRVGSLRLLATPPIANAVVPSALRSFKSTRPDVSVTFDVHRTEGVIDGVESGRADLGVSLEPYVRPGLEFELIGTGQMVCAFQPGHPIGANHEISEDLIRAYPLICYETDTRFGSLLRREFFNKPPSEGSIEVQYSYTACLLAEAGLGVALVDSFTSIHGSRYKIEVRPLRPSVSVDAYAIYQKSRAPKRLVRAFIDQLKLAIAEQS</sequence>
<dbReference type="InterPro" id="IPR036390">
    <property type="entry name" value="WH_DNA-bd_sf"/>
</dbReference>
<dbReference type="GO" id="GO:0003700">
    <property type="term" value="F:DNA-binding transcription factor activity"/>
    <property type="evidence" value="ECO:0007669"/>
    <property type="project" value="InterPro"/>
</dbReference>
<dbReference type="InterPro" id="IPR005119">
    <property type="entry name" value="LysR_subst-bd"/>
</dbReference>
<evidence type="ECO:0000313" key="7">
    <source>
        <dbReference type="Proteomes" id="UP000244755"/>
    </source>
</evidence>
<dbReference type="PRINTS" id="PR00039">
    <property type="entry name" value="HTHLYSR"/>
</dbReference>
<evidence type="ECO:0000256" key="2">
    <source>
        <dbReference type="ARBA" id="ARBA00023015"/>
    </source>
</evidence>
<dbReference type="Pfam" id="PF03466">
    <property type="entry name" value="LysR_substrate"/>
    <property type="match status" value="1"/>
</dbReference>
<dbReference type="Gene3D" id="3.40.190.290">
    <property type="match status" value="1"/>
</dbReference>
<dbReference type="Proteomes" id="UP000244755">
    <property type="component" value="Chromosome 1"/>
</dbReference>
<dbReference type="KEGG" id="mee:DA075_19000"/>
<feature type="domain" description="HTH lysR-type" evidence="5">
    <location>
        <begin position="2"/>
        <end position="59"/>
    </location>
</feature>